<reference evidence="10 11" key="1">
    <citation type="submission" date="2020-08" db="EMBL/GenBank/DDBJ databases">
        <title>Aphidius gifuensis genome sequencing and assembly.</title>
        <authorList>
            <person name="Du Z."/>
        </authorList>
    </citation>
    <scope>NUCLEOTIDE SEQUENCE [LARGE SCALE GENOMIC DNA]</scope>
    <source>
        <strain evidence="10">YNYX2018</strain>
        <tissue evidence="10">Adults</tissue>
    </source>
</reference>
<feature type="transmembrane region" description="Helical" evidence="6">
    <location>
        <begin position="462"/>
        <end position="485"/>
    </location>
</feature>
<feature type="transmembrane region" description="Helical" evidence="6">
    <location>
        <begin position="702"/>
        <end position="724"/>
    </location>
</feature>
<evidence type="ECO:0000256" key="4">
    <source>
        <dbReference type="ARBA" id="ARBA00022989"/>
    </source>
</evidence>
<dbReference type="InterPro" id="IPR007632">
    <property type="entry name" value="Anoctamin"/>
</dbReference>
<keyword evidence="7" id="KW-0175">Coiled coil</keyword>
<feature type="coiled-coil region" evidence="7">
    <location>
        <begin position="1063"/>
        <end position="1090"/>
    </location>
</feature>
<comment type="caution">
    <text evidence="10">The sequence shown here is derived from an EMBL/GenBank/DDBJ whole genome shotgun (WGS) entry which is preliminary data.</text>
</comment>
<evidence type="ECO:0000256" key="8">
    <source>
        <dbReference type="SAM" id="MobiDB-lite"/>
    </source>
</evidence>
<feature type="domain" description="Anoctamin transmembrane" evidence="9">
    <location>
        <begin position="258"/>
        <end position="735"/>
    </location>
</feature>
<evidence type="ECO:0000256" key="2">
    <source>
        <dbReference type="ARBA" id="ARBA00009671"/>
    </source>
</evidence>
<dbReference type="Proteomes" id="UP000639338">
    <property type="component" value="Unassembled WGS sequence"/>
</dbReference>
<feature type="transmembrane region" description="Helical" evidence="6">
    <location>
        <begin position="272"/>
        <end position="292"/>
    </location>
</feature>
<feature type="transmembrane region" description="Helical" evidence="6">
    <location>
        <begin position="375"/>
        <end position="401"/>
    </location>
</feature>
<feature type="transmembrane region" description="Helical" evidence="6">
    <location>
        <begin position="422"/>
        <end position="442"/>
    </location>
</feature>
<comment type="subcellular location">
    <subcellularLocation>
        <location evidence="1 6">Membrane</location>
        <topology evidence="1 6">Multi-pass membrane protein</topology>
    </subcellularLocation>
</comment>
<dbReference type="InterPro" id="IPR049452">
    <property type="entry name" value="Anoctamin_TM"/>
</dbReference>
<gene>
    <name evidence="10" type="ORF">HCN44_008746</name>
</gene>
<organism evidence="10 11">
    <name type="scientific">Aphidius gifuensis</name>
    <name type="common">Parasitoid wasp</name>
    <dbReference type="NCBI Taxonomy" id="684658"/>
    <lineage>
        <taxon>Eukaryota</taxon>
        <taxon>Metazoa</taxon>
        <taxon>Ecdysozoa</taxon>
        <taxon>Arthropoda</taxon>
        <taxon>Hexapoda</taxon>
        <taxon>Insecta</taxon>
        <taxon>Pterygota</taxon>
        <taxon>Neoptera</taxon>
        <taxon>Endopterygota</taxon>
        <taxon>Hymenoptera</taxon>
        <taxon>Apocrita</taxon>
        <taxon>Ichneumonoidea</taxon>
        <taxon>Braconidae</taxon>
        <taxon>Aphidiinae</taxon>
        <taxon>Aphidius</taxon>
    </lineage>
</organism>
<keyword evidence="11" id="KW-1185">Reference proteome</keyword>
<feature type="transmembrane region" description="Helical" evidence="6">
    <location>
        <begin position="304"/>
        <end position="321"/>
    </location>
</feature>
<sequence length="1125" mass="128388">MHSVIELIEGTLKISHASYRDPALHVMEYHVQPSTAVSILGTYMPGNHQPIAAIHRPIEMSHVLFEEGQLEINCHIRTPFRVECDIVVIFPKDESKESLIWLLERLRTGTPGLVISVHHHESSGSDGFYITAPFLTLLKAAEEVSLPKALRQEYGGHLTEFVCAEVSCFKDSDDEGLFFTSQERQSLVLHQLYSLRATQQDVAGLPSAKLVEGEAVFPKCLSEGVISQVFPLHEIPKLEKLQKHWVQTFLSLQPIDDIYEYFGVKITMHFAWLRYYTMCLVVPTALGVIYWVGIIGRNQELEDVVYVLFSTFNLIWTIVYLETWKRKIAELTYKWGTLEKRDGILMKPRPLNEGTCEISPFTKGLRHTYPNLARNAIRCCITLPTTAVFLFFVFIVMILSFRIQDRWDEYLKVAGYELWLSYIPKVLLAMMIALMDEAYLKIAIRLNDLENYCLPTEYENHLIYKVALFQFVNSFLSLFYIAFYLQDQEKLREQLAALLITRQIISTFKKSTNPCVIEKLRFARSRFETMCPSEGNPTTRDEKDHMYNSSEQPEHSDGEKKETKCTGGKQSRKMKQAELESLLYKFGPANFLGRDVTYKTDGAFLEHLEKLLQLGYVSLFSSALPLAAATALLGNLVEISGDSFQICFLSQRPFGQRVSRIGFWQNAMEAIGIASILINCVLIGLSSQVQRMFPKLSADKKIIVIVAFEHALMAMRFMITYAVFNLPTWMATKVTQVEYHSQKAMLHSSSTEQQIQTVIGRFMVTPSAKEDQEPITPFKFPVDLETRENLSDFQTSVTSLPGLEKSNLGKKSLSQIKIRGSICSDFESFSPKFLRSSQDLQYPPRYSILGGIEGHGSRHKIASEGVPLSPNADQYNHHLTIDNHGGIEWIRNIDRSRARIRNIRDSNVVEKSVNVENDVHGNKNSDSVEQSVYQSVVCIPLAETVSSLDNHLLRSIQTWNTGHKNQKLQLSPENEVAYGRKKNDNLQQQSSLKQLTTQHLQIQDHYDKKRSSNNTEPSELYDSSHAFLCQDDGKLFEEDKEAKKTRIKQSLMKRARSVAIFSLKLKERRARDTEIKKKELEKEIRSQKHDRKVQPCVSGELSCIPIEMLISVDDIAAMDESKTNS</sequence>
<evidence type="ECO:0000256" key="7">
    <source>
        <dbReference type="SAM" id="Coils"/>
    </source>
</evidence>
<evidence type="ECO:0000256" key="5">
    <source>
        <dbReference type="ARBA" id="ARBA00023136"/>
    </source>
</evidence>
<dbReference type="AlphaFoldDB" id="A0A834Y129"/>
<keyword evidence="5 6" id="KW-0472">Membrane</keyword>
<evidence type="ECO:0000256" key="1">
    <source>
        <dbReference type="ARBA" id="ARBA00004141"/>
    </source>
</evidence>
<dbReference type="GO" id="GO:0005886">
    <property type="term" value="C:plasma membrane"/>
    <property type="evidence" value="ECO:0007669"/>
    <property type="project" value="TreeGrafter"/>
</dbReference>
<comment type="caution">
    <text evidence="6">Lacks conserved residue(s) required for the propagation of feature annotation.</text>
</comment>
<proteinExistence type="inferred from homology"/>
<dbReference type="Pfam" id="PF04547">
    <property type="entry name" value="Anoctamin"/>
    <property type="match status" value="1"/>
</dbReference>
<protein>
    <recommendedName>
        <fullName evidence="6">Anoctamin</fullName>
    </recommendedName>
</protein>
<evidence type="ECO:0000313" key="11">
    <source>
        <dbReference type="Proteomes" id="UP000639338"/>
    </source>
</evidence>
<accession>A0A834Y129</accession>
<name>A0A834Y129_APHGI</name>
<evidence type="ECO:0000256" key="3">
    <source>
        <dbReference type="ARBA" id="ARBA00022692"/>
    </source>
</evidence>
<evidence type="ECO:0000259" key="9">
    <source>
        <dbReference type="Pfam" id="PF04547"/>
    </source>
</evidence>
<dbReference type="OrthoDB" id="296386at2759"/>
<feature type="region of interest" description="Disordered" evidence="8">
    <location>
        <begin position="531"/>
        <end position="573"/>
    </location>
</feature>
<keyword evidence="3 6" id="KW-0812">Transmembrane</keyword>
<dbReference type="PANTHER" id="PTHR12308:SF51">
    <property type="entry name" value="ANOCTAMIN-8"/>
    <property type="match status" value="1"/>
</dbReference>
<dbReference type="GO" id="GO:0005254">
    <property type="term" value="F:chloride channel activity"/>
    <property type="evidence" value="ECO:0007669"/>
    <property type="project" value="TreeGrafter"/>
</dbReference>
<keyword evidence="4 6" id="KW-1133">Transmembrane helix</keyword>
<evidence type="ECO:0000256" key="6">
    <source>
        <dbReference type="RuleBase" id="RU280814"/>
    </source>
</evidence>
<feature type="transmembrane region" description="Helical" evidence="6">
    <location>
        <begin position="670"/>
        <end position="690"/>
    </location>
</feature>
<dbReference type="PANTHER" id="PTHR12308">
    <property type="entry name" value="ANOCTAMIN"/>
    <property type="match status" value="1"/>
</dbReference>
<dbReference type="EMBL" id="JACMRX010000002">
    <property type="protein sequence ID" value="KAF7995991.1"/>
    <property type="molecule type" value="Genomic_DNA"/>
</dbReference>
<comment type="similarity">
    <text evidence="2 6">Belongs to the anoctamin family.</text>
</comment>
<evidence type="ECO:0000313" key="10">
    <source>
        <dbReference type="EMBL" id="KAF7995991.1"/>
    </source>
</evidence>
<feature type="compositionally biased region" description="Basic and acidic residues" evidence="8">
    <location>
        <begin position="539"/>
        <end position="564"/>
    </location>
</feature>